<name>A0A517VRK7_9PLAN</name>
<gene>
    <name evidence="5" type="ORF">V144x_10050</name>
</gene>
<evidence type="ECO:0000256" key="2">
    <source>
        <dbReference type="ARBA" id="ARBA00022676"/>
    </source>
</evidence>
<keyword evidence="3 5" id="KW-0808">Transferase</keyword>
<keyword evidence="2" id="KW-0328">Glycosyltransferase</keyword>
<evidence type="ECO:0000313" key="5">
    <source>
        <dbReference type="EMBL" id="QDT95560.1"/>
    </source>
</evidence>
<dbReference type="InterPro" id="IPR001173">
    <property type="entry name" value="Glyco_trans_2-like"/>
</dbReference>
<proteinExistence type="inferred from homology"/>
<dbReference type="KEGG" id="gaw:V144x_10050"/>
<dbReference type="Gene3D" id="3.90.550.10">
    <property type="entry name" value="Spore Coat Polysaccharide Biosynthesis Protein SpsA, Chain A"/>
    <property type="match status" value="1"/>
</dbReference>
<dbReference type="PANTHER" id="PTHR43179">
    <property type="entry name" value="RHAMNOSYLTRANSFERASE WBBL"/>
    <property type="match status" value="1"/>
</dbReference>
<dbReference type="PANTHER" id="PTHR43179:SF12">
    <property type="entry name" value="GALACTOFURANOSYLTRANSFERASE GLFT2"/>
    <property type="match status" value="1"/>
</dbReference>
<accession>A0A517VRK7</accession>
<comment type="similarity">
    <text evidence="1">Belongs to the glycosyltransferase 2 family.</text>
</comment>
<protein>
    <submittedName>
        <fullName evidence="5">Glycosyl transferase family 2</fullName>
    </submittedName>
</protein>
<reference evidence="5 6" key="1">
    <citation type="submission" date="2019-03" db="EMBL/GenBank/DDBJ databases">
        <title>Deep-cultivation of Planctomycetes and their phenomic and genomic characterization uncovers novel biology.</title>
        <authorList>
            <person name="Wiegand S."/>
            <person name="Jogler M."/>
            <person name="Boedeker C."/>
            <person name="Pinto D."/>
            <person name="Vollmers J."/>
            <person name="Rivas-Marin E."/>
            <person name="Kohn T."/>
            <person name="Peeters S.H."/>
            <person name="Heuer A."/>
            <person name="Rast P."/>
            <person name="Oberbeckmann S."/>
            <person name="Bunk B."/>
            <person name="Jeske O."/>
            <person name="Meyerdierks A."/>
            <person name="Storesund J.E."/>
            <person name="Kallscheuer N."/>
            <person name="Luecker S."/>
            <person name="Lage O.M."/>
            <person name="Pohl T."/>
            <person name="Merkel B.J."/>
            <person name="Hornburger P."/>
            <person name="Mueller R.-W."/>
            <person name="Bruemmer F."/>
            <person name="Labrenz M."/>
            <person name="Spormann A.M."/>
            <person name="Op den Camp H."/>
            <person name="Overmann J."/>
            <person name="Amann R."/>
            <person name="Jetten M.S.M."/>
            <person name="Mascher T."/>
            <person name="Medema M.H."/>
            <person name="Devos D.P."/>
            <person name="Kaster A.-K."/>
            <person name="Ovreas L."/>
            <person name="Rohde M."/>
            <person name="Galperin M.Y."/>
            <person name="Jogler C."/>
        </authorList>
    </citation>
    <scope>NUCLEOTIDE SEQUENCE [LARGE SCALE GENOMIC DNA]</scope>
    <source>
        <strain evidence="5 6">V144</strain>
    </source>
</reference>
<sequence>MIIIKKKTKVGIYSDGDPARTESAIRSALAQDFTEPVIFLQPDEKMLNSSFRGFQSHVVGSREQAREILKSKSKSHIPFLDEVVSKHSTVSKSSEVRISVKSSDRGPLLVAIPARDCEELTFRCLEHLAQHAGLSFFVLYIDDGSQDGVAERVEQKATSLRIPIDVLRFEEPIGFAKACNIAFSVPYYQHVLLLNNDCFVGPDCLTRMRDWLESDSEVAAVGPMTGDDGCLSLIRADRQEQSGISTKMTDRYDPLEGARLCQANKATSEPMLPFFCTMFRSDAIQEIGFQSTDPDYAFGLGADDDWCQRATNQGWKLLACGNAFAAHLHKQSFQHHQINRDELTQTAMQRFQSRRETRPTLSIVTRCHVDRPQGFENLRQSIEEQTSIGIQHVLLHSPGQIGISGANRLLATDEAVSRIKGDYVQVIDDDDVLSSPDYLDQLQTFIVSQGFPDWILVRGKINEREYPTPWGPKWKPVLGTVACFCIITSRRLWQEHHQAWGVDKCGDWNYAKALWDAGNRPVWFDFDGCETQHGHSNGGGECDERRAA</sequence>
<dbReference type="AlphaFoldDB" id="A0A517VRK7"/>
<dbReference type="Pfam" id="PF00535">
    <property type="entry name" value="Glycos_transf_2"/>
    <property type="match status" value="1"/>
</dbReference>
<dbReference type="InterPro" id="IPR029044">
    <property type="entry name" value="Nucleotide-diphossugar_trans"/>
</dbReference>
<dbReference type="Proteomes" id="UP000318704">
    <property type="component" value="Chromosome"/>
</dbReference>
<evidence type="ECO:0000256" key="3">
    <source>
        <dbReference type="ARBA" id="ARBA00022679"/>
    </source>
</evidence>
<dbReference type="GO" id="GO:0016757">
    <property type="term" value="F:glycosyltransferase activity"/>
    <property type="evidence" value="ECO:0007669"/>
    <property type="project" value="UniProtKB-KW"/>
</dbReference>
<organism evidence="5 6">
    <name type="scientific">Gimesia aquarii</name>
    <dbReference type="NCBI Taxonomy" id="2527964"/>
    <lineage>
        <taxon>Bacteria</taxon>
        <taxon>Pseudomonadati</taxon>
        <taxon>Planctomycetota</taxon>
        <taxon>Planctomycetia</taxon>
        <taxon>Planctomycetales</taxon>
        <taxon>Planctomycetaceae</taxon>
        <taxon>Gimesia</taxon>
    </lineage>
</organism>
<feature type="domain" description="Glycosyltransferase 2-like" evidence="4">
    <location>
        <begin position="110"/>
        <end position="287"/>
    </location>
</feature>
<dbReference type="SUPFAM" id="SSF53448">
    <property type="entry name" value="Nucleotide-diphospho-sugar transferases"/>
    <property type="match status" value="2"/>
</dbReference>
<dbReference type="EMBL" id="CP037920">
    <property type="protein sequence ID" value="QDT95560.1"/>
    <property type="molecule type" value="Genomic_DNA"/>
</dbReference>
<dbReference type="RefSeq" id="WP_144982210.1">
    <property type="nucleotide sequence ID" value="NZ_CP037920.1"/>
</dbReference>
<evidence type="ECO:0000259" key="4">
    <source>
        <dbReference type="Pfam" id="PF00535"/>
    </source>
</evidence>
<evidence type="ECO:0000256" key="1">
    <source>
        <dbReference type="ARBA" id="ARBA00006739"/>
    </source>
</evidence>
<evidence type="ECO:0000313" key="6">
    <source>
        <dbReference type="Proteomes" id="UP000318704"/>
    </source>
</evidence>